<dbReference type="AlphaFoldDB" id="A0A6G0T9T7"/>
<reference evidence="1 2" key="1">
    <citation type="submission" date="2019-08" db="EMBL/GenBank/DDBJ databases">
        <title>The genome of the soybean aphid Biotype 1, its phylome, world population structure and adaptation to the North American continent.</title>
        <authorList>
            <person name="Giordano R."/>
            <person name="Donthu R.K."/>
            <person name="Hernandez A.G."/>
            <person name="Wright C.L."/>
            <person name="Zimin A.V."/>
        </authorList>
    </citation>
    <scope>NUCLEOTIDE SEQUENCE [LARGE SCALE GENOMIC DNA]</scope>
    <source>
        <tissue evidence="1">Whole aphids</tissue>
    </source>
</reference>
<proteinExistence type="predicted"/>
<comment type="caution">
    <text evidence="1">The sequence shown here is derived from an EMBL/GenBank/DDBJ whole genome shotgun (WGS) entry which is preliminary data.</text>
</comment>
<name>A0A6G0T9T7_APHGL</name>
<sequence>MPSNHFIVTELLKPGDNSSDQYIISLYLIAFEKYFFLFFRIATTVCYIHNYTILWHYIIYCVFLNWDRSDISIDFTYICDDITKIVCCNLKPLSQFHFCKSRKIHDSERSDECIDFTMMCVFFFFVSVDNIWSSKNASIFDFSPSLKKKLNLVGTLGSQKKNPKKMREKRDFIRKTSLRQNRIFYFAITQKLIDCLKFEFIRNMSKLRKFARSIERKDLKFICLMHAKP</sequence>
<accession>A0A6G0T9T7</accession>
<keyword evidence="2" id="KW-1185">Reference proteome</keyword>
<gene>
    <name evidence="1" type="ORF">AGLY_013090</name>
</gene>
<evidence type="ECO:0000313" key="1">
    <source>
        <dbReference type="EMBL" id="KAE9527392.1"/>
    </source>
</evidence>
<organism evidence="1 2">
    <name type="scientific">Aphis glycines</name>
    <name type="common">Soybean aphid</name>
    <dbReference type="NCBI Taxonomy" id="307491"/>
    <lineage>
        <taxon>Eukaryota</taxon>
        <taxon>Metazoa</taxon>
        <taxon>Ecdysozoa</taxon>
        <taxon>Arthropoda</taxon>
        <taxon>Hexapoda</taxon>
        <taxon>Insecta</taxon>
        <taxon>Pterygota</taxon>
        <taxon>Neoptera</taxon>
        <taxon>Paraneoptera</taxon>
        <taxon>Hemiptera</taxon>
        <taxon>Sternorrhyncha</taxon>
        <taxon>Aphidomorpha</taxon>
        <taxon>Aphidoidea</taxon>
        <taxon>Aphididae</taxon>
        <taxon>Aphidini</taxon>
        <taxon>Aphis</taxon>
        <taxon>Aphis</taxon>
    </lineage>
</organism>
<dbReference type="EMBL" id="VYZN01000053">
    <property type="protein sequence ID" value="KAE9527392.1"/>
    <property type="molecule type" value="Genomic_DNA"/>
</dbReference>
<protein>
    <submittedName>
        <fullName evidence="1">Uncharacterized protein</fullName>
    </submittedName>
</protein>
<evidence type="ECO:0000313" key="2">
    <source>
        <dbReference type="Proteomes" id="UP000475862"/>
    </source>
</evidence>
<dbReference type="Proteomes" id="UP000475862">
    <property type="component" value="Unassembled WGS sequence"/>
</dbReference>